<dbReference type="Proteomes" id="UP000683429">
    <property type="component" value="Chromosome"/>
</dbReference>
<proteinExistence type="predicted"/>
<accession>A0A1H8GZB5</accession>
<dbReference type="EMBL" id="CP076607">
    <property type="protein sequence ID" value="QWU14370.1"/>
    <property type="molecule type" value="Genomic_DNA"/>
</dbReference>
<evidence type="ECO:0000313" key="2">
    <source>
        <dbReference type="EMBL" id="SEN48578.1"/>
    </source>
</evidence>
<evidence type="ECO:0008006" key="5">
    <source>
        <dbReference type="Google" id="ProtNLM"/>
    </source>
</evidence>
<keyword evidence="4" id="KW-1185">Reference proteome</keyword>
<name>A0A1H8GZB5_9BACL</name>
<protein>
    <recommendedName>
        <fullName evidence="5">DUF1737 domain-containing protein</fullName>
    </recommendedName>
</protein>
<evidence type="ECO:0000313" key="4">
    <source>
        <dbReference type="Proteomes" id="UP000683429"/>
    </source>
</evidence>
<sequence length="60" mass="7150">MKILSEYTNATFQYDSKEERDSHVKKMESEGWECSGQIKETLSLHNGDWYWCGKFIKRTV</sequence>
<reference evidence="1 4" key="2">
    <citation type="submission" date="2021-06" db="EMBL/GenBank/DDBJ databases">
        <title>Whole genome sequence of Paenibacillus sophorae DSM23020 for comparative genomics.</title>
        <authorList>
            <person name="Kim M.-J."/>
            <person name="Lee G."/>
            <person name="Shin J.-H."/>
        </authorList>
    </citation>
    <scope>NUCLEOTIDE SEQUENCE [LARGE SCALE GENOMIC DNA]</scope>
    <source>
        <strain evidence="1 4">DSM 23020</strain>
    </source>
</reference>
<dbReference type="Proteomes" id="UP000198809">
    <property type="component" value="Unassembled WGS sequence"/>
</dbReference>
<evidence type="ECO:0000313" key="3">
    <source>
        <dbReference type="Proteomes" id="UP000198809"/>
    </source>
</evidence>
<dbReference type="AlphaFoldDB" id="A0A1H8GZB5"/>
<dbReference type="STRING" id="1333845.SAMN04487895_101676"/>
<dbReference type="RefSeq" id="WP_036588362.1">
    <property type="nucleotide sequence ID" value="NZ_CP076607.1"/>
</dbReference>
<dbReference type="OrthoDB" id="2680435at2"/>
<reference evidence="2 3" key="1">
    <citation type="submission" date="2016-10" db="EMBL/GenBank/DDBJ databases">
        <authorList>
            <person name="de Groot N.N."/>
        </authorList>
    </citation>
    <scope>NUCLEOTIDE SEQUENCE [LARGE SCALE GENOMIC DNA]</scope>
    <source>
        <strain evidence="2 3">CGMCC 1.10238</strain>
    </source>
</reference>
<gene>
    <name evidence="1" type="ORF">KP014_20910</name>
    <name evidence="2" type="ORF">SAMN04487895_101676</name>
</gene>
<dbReference type="EMBL" id="FODH01000001">
    <property type="protein sequence ID" value="SEN48578.1"/>
    <property type="molecule type" value="Genomic_DNA"/>
</dbReference>
<evidence type="ECO:0000313" key="1">
    <source>
        <dbReference type="EMBL" id="QWU14370.1"/>
    </source>
</evidence>
<organism evidence="2 3">
    <name type="scientific">Paenibacillus sophorae</name>
    <dbReference type="NCBI Taxonomy" id="1333845"/>
    <lineage>
        <taxon>Bacteria</taxon>
        <taxon>Bacillati</taxon>
        <taxon>Bacillota</taxon>
        <taxon>Bacilli</taxon>
        <taxon>Bacillales</taxon>
        <taxon>Paenibacillaceae</taxon>
        <taxon>Paenibacillus</taxon>
    </lineage>
</organism>